<dbReference type="NCBIfam" id="TIGR02532">
    <property type="entry name" value="IV_pilin_GFxxxE"/>
    <property type="match status" value="1"/>
</dbReference>
<dbReference type="EMBL" id="CP034235">
    <property type="protein sequence ID" value="QGQ96689.1"/>
    <property type="molecule type" value="Genomic_DNA"/>
</dbReference>
<dbReference type="GO" id="GO:0030420">
    <property type="term" value="P:establishment of competence for transformation"/>
    <property type="evidence" value="ECO:0007669"/>
    <property type="project" value="UniProtKB-KW"/>
</dbReference>
<keyword evidence="2" id="KW-0178">Competence</keyword>
<dbReference type="GO" id="GO:0009986">
    <property type="term" value="C:cell surface"/>
    <property type="evidence" value="ECO:0007669"/>
    <property type="project" value="UniProtKB-SubCell"/>
</dbReference>
<evidence type="ECO:0000313" key="4">
    <source>
        <dbReference type="EMBL" id="QGQ96689.1"/>
    </source>
</evidence>
<dbReference type="OrthoDB" id="2665739at2"/>
<reference evidence="5" key="1">
    <citation type="submission" date="2018-11" db="EMBL/GenBank/DDBJ databases">
        <title>Complete genome sequence of Paenibacillus sp. ML311-T8.</title>
        <authorList>
            <person name="Nam Y.-D."/>
            <person name="Kang J."/>
            <person name="Chung W.-H."/>
            <person name="Park Y.S."/>
        </authorList>
    </citation>
    <scope>NUCLEOTIDE SEQUENCE [LARGE SCALE GENOMIC DNA]</scope>
    <source>
        <strain evidence="5">ML311-T8</strain>
    </source>
</reference>
<dbReference type="Proteomes" id="UP000426246">
    <property type="component" value="Chromosome"/>
</dbReference>
<protein>
    <submittedName>
        <fullName evidence="4">Type II secretion system protein</fullName>
    </submittedName>
</protein>
<name>A0A6B8RKX6_9BACL</name>
<evidence type="ECO:0000256" key="3">
    <source>
        <dbReference type="SAM" id="Phobius"/>
    </source>
</evidence>
<accession>A0A6B8RKX6</accession>
<keyword evidence="3" id="KW-1133">Transmembrane helix</keyword>
<keyword evidence="3" id="KW-0812">Transmembrane</keyword>
<dbReference type="PROSITE" id="PS00409">
    <property type="entry name" value="PROKAR_NTER_METHYL"/>
    <property type="match status" value="1"/>
</dbReference>
<feature type="transmembrane region" description="Helical" evidence="3">
    <location>
        <begin position="21"/>
        <end position="39"/>
    </location>
</feature>
<keyword evidence="5" id="KW-1185">Reference proteome</keyword>
<proteinExistence type="predicted"/>
<sequence>MTTFIIKQLKKNQKGFTLIELLAVIVILGIIAAIAVPMVSRIIGNSKADADIATGRQIYDAARLAVTTELNGDFKGKTINIKGGTGEITGVATASAEGGLISKGYLESTMVLPSTKNTINGGIVTFKDDGTLDNITILAGAAVAGGTTVDNKTFNLTQLIDK</sequence>
<gene>
    <name evidence="4" type="ORF">EHS13_18290</name>
</gene>
<dbReference type="RefSeq" id="WP_155701762.1">
    <property type="nucleotide sequence ID" value="NZ_CP034235.1"/>
</dbReference>
<evidence type="ECO:0000313" key="5">
    <source>
        <dbReference type="Proteomes" id="UP000426246"/>
    </source>
</evidence>
<comment type="subcellular location">
    <subcellularLocation>
        <location evidence="1">Cell surface</location>
    </subcellularLocation>
</comment>
<evidence type="ECO:0000256" key="2">
    <source>
        <dbReference type="ARBA" id="ARBA00023287"/>
    </source>
</evidence>
<dbReference type="KEGG" id="ppsc:EHS13_18290"/>
<dbReference type="InterPro" id="IPR045584">
    <property type="entry name" value="Pilin-like"/>
</dbReference>
<keyword evidence="3" id="KW-0472">Membrane</keyword>
<evidence type="ECO:0000256" key="1">
    <source>
        <dbReference type="ARBA" id="ARBA00004241"/>
    </source>
</evidence>
<dbReference type="InterPro" id="IPR012902">
    <property type="entry name" value="N_methyl_site"/>
</dbReference>
<dbReference type="AlphaFoldDB" id="A0A6B8RKX6"/>
<dbReference type="SUPFAM" id="SSF54523">
    <property type="entry name" value="Pili subunits"/>
    <property type="match status" value="1"/>
</dbReference>
<organism evidence="4 5">
    <name type="scientific">Paenibacillus psychroresistens</name>
    <dbReference type="NCBI Taxonomy" id="1778678"/>
    <lineage>
        <taxon>Bacteria</taxon>
        <taxon>Bacillati</taxon>
        <taxon>Bacillota</taxon>
        <taxon>Bacilli</taxon>
        <taxon>Bacillales</taxon>
        <taxon>Paenibacillaceae</taxon>
        <taxon>Paenibacillus</taxon>
    </lineage>
</organism>
<dbReference type="Gene3D" id="3.30.700.10">
    <property type="entry name" value="Glycoprotein, Type 4 Pilin"/>
    <property type="match status" value="1"/>
</dbReference>
<dbReference type="Pfam" id="PF07963">
    <property type="entry name" value="N_methyl"/>
    <property type="match status" value="1"/>
</dbReference>